<dbReference type="PANTHER" id="PTHR33755">
    <property type="entry name" value="TOXIN PARE1-RELATED"/>
    <property type="match status" value="1"/>
</dbReference>
<dbReference type="Gene3D" id="3.30.2310.20">
    <property type="entry name" value="RelE-like"/>
    <property type="match status" value="1"/>
</dbReference>
<sequence>MKRVRFHEAARDELIHEVLYYKSISAALGERFMAAVEQAVQLAAEFPAMGSPYRHGTRRCFPRKFPFSVVYVEREDEIHVLALAPDSRKPGYWRARRNDG</sequence>
<evidence type="ECO:0000256" key="2">
    <source>
        <dbReference type="ARBA" id="ARBA00022649"/>
    </source>
</evidence>
<keyword evidence="2" id="KW-1277">Toxin-antitoxin system</keyword>
<gene>
    <name evidence="3" type="ORF">EV671_1005117</name>
</gene>
<protein>
    <submittedName>
        <fullName evidence="3">ParE-like toxin of type II ParDE toxin-antitoxin system</fullName>
    </submittedName>
</protein>
<dbReference type="AlphaFoldDB" id="A0A4R3VED8"/>
<keyword evidence="4" id="KW-1185">Reference proteome</keyword>
<dbReference type="OrthoDB" id="278204at2"/>
<comment type="similarity">
    <text evidence="1">Belongs to the RelE toxin family.</text>
</comment>
<evidence type="ECO:0000313" key="4">
    <source>
        <dbReference type="Proteomes" id="UP000295110"/>
    </source>
</evidence>
<dbReference type="InterPro" id="IPR007712">
    <property type="entry name" value="RelE/ParE_toxin"/>
</dbReference>
<accession>A0A4R3VED8</accession>
<reference evidence="3 4" key="1">
    <citation type="submission" date="2019-03" db="EMBL/GenBank/DDBJ databases">
        <title>Genomic Encyclopedia of Type Strains, Phase IV (KMG-IV): sequencing the most valuable type-strain genomes for metagenomic binning, comparative biology and taxonomic classification.</title>
        <authorList>
            <person name="Goeker M."/>
        </authorList>
    </citation>
    <scope>NUCLEOTIDE SEQUENCE [LARGE SCALE GENOMIC DNA]</scope>
    <source>
        <strain evidence="3 4">DSM 654</strain>
    </source>
</reference>
<dbReference type="Proteomes" id="UP000295110">
    <property type="component" value="Unassembled WGS sequence"/>
</dbReference>
<dbReference type="InterPro" id="IPR035093">
    <property type="entry name" value="RelE/ParE_toxin_dom_sf"/>
</dbReference>
<dbReference type="RefSeq" id="WP_132570451.1">
    <property type="nucleotide sequence ID" value="NZ_CBCSGL010000005.1"/>
</dbReference>
<dbReference type="InterPro" id="IPR051803">
    <property type="entry name" value="TA_system_RelE-like_toxin"/>
</dbReference>
<evidence type="ECO:0000256" key="1">
    <source>
        <dbReference type="ARBA" id="ARBA00006226"/>
    </source>
</evidence>
<dbReference type="PANTHER" id="PTHR33755:SF8">
    <property type="entry name" value="TOXIN PARE2"/>
    <property type="match status" value="1"/>
</dbReference>
<comment type="caution">
    <text evidence="3">The sequence shown here is derived from an EMBL/GenBank/DDBJ whole genome shotgun (WGS) entry which is preliminary data.</text>
</comment>
<organism evidence="3 4">
    <name type="scientific">Roseateles saccharophilus</name>
    <name type="common">Pseudomonas saccharophila</name>
    <dbReference type="NCBI Taxonomy" id="304"/>
    <lineage>
        <taxon>Bacteria</taxon>
        <taxon>Pseudomonadati</taxon>
        <taxon>Pseudomonadota</taxon>
        <taxon>Betaproteobacteria</taxon>
        <taxon>Burkholderiales</taxon>
        <taxon>Sphaerotilaceae</taxon>
        <taxon>Roseateles</taxon>
    </lineage>
</organism>
<evidence type="ECO:0000313" key="3">
    <source>
        <dbReference type="EMBL" id="TCV02082.1"/>
    </source>
</evidence>
<proteinExistence type="inferred from homology"/>
<dbReference type="EMBL" id="SMBU01000005">
    <property type="protein sequence ID" value="TCV02082.1"/>
    <property type="molecule type" value="Genomic_DNA"/>
</dbReference>
<dbReference type="Pfam" id="PF05016">
    <property type="entry name" value="ParE_toxin"/>
    <property type="match status" value="1"/>
</dbReference>
<name>A0A4R3VED8_ROSSA</name>